<proteinExistence type="inferred from homology"/>
<keyword evidence="4 7" id="KW-0812">Transmembrane</keyword>
<evidence type="ECO:0000313" key="8">
    <source>
        <dbReference type="EMBL" id="KAF7817824.1"/>
    </source>
</evidence>
<dbReference type="GO" id="GO:0016020">
    <property type="term" value="C:membrane"/>
    <property type="evidence" value="ECO:0007669"/>
    <property type="project" value="UniProtKB-SubCell"/>
</dbReference>
<keyword evidence="5 7" id="KW-1133">Transmembrane helix</keyword>
<dbReference type="GO" id="GO:0005783">
    <property type="term" value="C:endoplasmic reticulum"/>
    <property type="evidence" value="ECO:0007669"/>
    <property type="project" value="TreeGrafter"/>
</dbReference>
<dbReference type="AlphaFoldDB" id="A0A834T9L8"/>
<keyword evidence="9" id="KW-1185">Reference proteome</keyword>
<organism evidence="8 9">
    <name type="scientific">Senna tora</name>
    <dbReference type="NCBI Taxonomy" id="362788"/>
    <lineage>
        <taxon>Eukaryota</taxon>
        <taxon>Viridiplantae</taxon>
        <taxon>Streptophyta</taxon>
        <taxon>Embryophyta</taxon>
        <taxon>Tracheophyta</taxon>
        <taxon>Spermatophyta</taxon>
        <taxon>Magnoliopsida</taxon>
        <taxon>eudicotyledons</taxon>
        <taxon>Gunneridae</taxon>
        <taxon>Pentapetalae</taxon>
        <taxon>rosids</taxon>
        <taxon>fabids</taxon>
        <taxon>Fabales</taxon>
        <taxon>Fabaceae</taxon>
        <taxon>Caesalpinioideae</taxon>
        <taxon>Cassia clade</taxon>
        <taxon>Senna</taxon>
    </lineage>
</organism>
<comment type="caution">
    <text evidence="8">The sequence shown here is derived from an EMBL/GenBank/DDBJ whole genome shotgun (WGS) entry which is preliminary data.</text>
</comment>
<dbReference type="Pfam" id="PF03208">
    <property type="entry name" value="PRA1"/>
    <property type="match status" value="1"/>
</dbReference>
<feature type="transmembrane region" description="Helical" evidence="7">
    <location>
        <begin position="131"/>
        <end position="163"/>
    </location>
</feature>
<dbReference type="PANTHER" id="PTHR19317">
    <property type="entry name" value="PRENYLATED RAB ACCEPTOR 1-RELATED"/>
    <property type="match status" value="1"/>
</dbReference>
<comment type="function">
    <text evidence="1 7">May be involved in both secretory and endocytic intracellular trafficking in the endosomal/prevacuolar compartments.</text>
</comment>
<protein>
    <recommendedName>
        <fullName evidence="7">PRA1 family protein</fullName>
    </recommendedName>
</protein>
<reference evidence="8" key="1">
    <citation type="submission" date="2020-09" db="EMBL/GenBank/DDBJ databases">
        <title>Genome-Enabled Discovery of Anthraquinone Biosynthesis in Senna tora.</title>
        <authorList>
            <person name="Kang S.-H."/>
            <person name="Pandey R.P."/>
            <person name="Lee C.-M."/>
            <person name="Sim J.-S."/>
            <person name="Jeong J.-T."/>
            <person name="Choi B.-S."/>
            <person name="Jung M."/>
            <person name="Ginzburg D."/>
            <person name="Zhao K."/>
            <person name="Won S.Y."/>
            <person name="Oh T.-J."/>
            <person name="Yu Y."/>
            <person name="Kim N.-H."/>
            <person name="Lee O.R."/>
            <person name="Lee T.-H."/>
            <person name="Bashyal P."/>
            <person name="Kim T.-S."/>
            <person name="Lee W.-H."/>
            <person name="Kawkins C."/>
            <person name="Kim C.-K."/>
            <person name="Kim J.S."/>
            <person name="Ahn B.O."/>
            <person name="Rhee S.Y."/>
            <person name="Sohng J.K."/>
        </authorList>
    </citation>
    <scope>NUCLEOTIDE SEQUENCE</scope>
    <source>
        <tissue evidence="8">Leaf</tissue>
    </source>
</reference>
<evidence type="ECO:0000256" key="1">
    <source>
        <dbReference type="ARBA" id="ARBA00002501"/>
    </source>
</evidence>
<accession>A0A834T9L8</accession>
<dbReference type="Proteomes" id="UP000634136">
    <property type="component" value="Unassembled WGS sequence"/>
</dbReference>
<comment type="similarity">
    <text evidence="3 7">Belongs to the PRA1 family.</text>
</comment>
<dbReference type="InterPro" id="IPR004895">
    <property type="entry name" value="Prenylated_rab_accept_PRA1"/>
</dbReference>
<evidence type="ECO:0000313" key="9">
    <source>
        <dbReference type="Proteomes" id="UP000634136"/>
    </source>
</evidence>
<dbReference type="GO" id="GO:0005794">
    <property type="term" value="C:Golgi apparatus"/>
    <property type="evidence" value="ECO:0007669"/>
    <property type="project" value="TreeGrafter"/>
</dbReference>
<dbReference type="OrthoDB" id="63113at2759"/>
<dbReference type="PANTHER" id="PTHR19317:SF16">
    <property type="entry name" value="PRA1 FAMILY PROTEIN E"/>
    <property type="match status" value="1"/>
</dbReference>
<comment type="subcellular location">
    <subcellularLocation>
        <location evidence="2">Endomembrane system</location>
        <topology evidence="2">Multi-pass membrane protein</topology>
    </subcellularLocation>
    <subcellularLocation>
        <location evidence="7">Membrane</location>
        <topology evidence="7">Multi-pass membrane protein</topology>
    </subcellularLocation>
</comment>
<evidence type="ECO:0000256" key="3">
    <source>
        <dbReference type="ARBA" id="ARBA00006483"/>
    </source>
</evidence>
<gene>
    <name evidence="8" type="ORF">G2W53_023279</name>
</gene>
<evidence type="ECO:0000256" key="4">
    <source>
        <dbReference type="ARBA" id="ARBA00022692"/>
    </source>
</evidence>
<evidence type="ECO:0000256" key="7">
    <source>
        <dbReference type="RuleBase" id="RU363107"/>
    </source>
</evidence>
<evidence type="ECO:0000256" key="2">
    <source>
        <dbReference type="ARBA" id="ARBA00004127"/>
    </source>
</evidence>
<evidence type="ECO:0000256" key="6">
    <source>
        <dbReference type="ARBA" id="ARBA00023136"/>
    </source>
</evidence>
<feature type="transmembrane region" description="Helical" evidence="7">
    <location>
        <begin position="206"/>
        <end position="223"/>
    </location>
</feature>
<sequence length="257" mass="28603">MKRRGKKHPTGAGGHHFRLLKSVAHRALEIIVYFPFSFQIHLSLSIPSTSMSVQTPASYGTVTAASATINSPQSHSISDPSFLTRAKDASRSLFASPRPWRQLLDFSTFSRPYTYADAMVRLRQNVTYFRFNYALVLLFILFLSLLWHPFSMIVFLIVFVAWYFFYFSRDSPVVLFDQTLDDGTVLCGLGLLTVVALVLTDVGLNVLLSLIVGAVVIGLHAAFRVTEDLFLDEETAAQGGLLSVVGSEPLRSAYTRI</sequence>
<feature type="transmembrane region" description="Helical" evidence="7">
    <location>
        <begin position="183"/>
        <end position="199"/>
    </location>
</feature>
<keyword evidence="7" id="KW-0813">Transport</keyword>
<name>A0A834T9L8_9FABA</name>
<keyword evidence="6 7" id="KW-0472">Membrane</keyword>
<dbReference type="EMBL" id="JAAIUW010000008">
    <property type="protein sequence ID" value="KAF7817824.1"/>
    <property type="molecule type" value="Genomic_DNA"/>
</dbReference>
<dbReference type="GO" id="GO:0016192">
    <property type="term" value="P:vesicle-mediated transport"/>
    <property type="evidence" value="ECO:0007669"/>
    <property type="project" value="TreeGrafter"/>
</dbReference>
<evidence type="ECO:0000256" key="5">
    <source>
        <dbReference type="ARBA" id="ARBA00022989"/>
    </source>
</evidence>